<keyword evidence="1 2" id="KW-0808">Transferase</keyword>
<dbReference type="GO" id="GO:0009103">
    <property type="term" value="P:lipopolysaccharide biosynthetic process"/>
    <property type="evidence" value="ECO:0007669"/>
    <property type="project" value="TreeGrafter"/>
</dbReference>
<protein>
    <submittedName>
        <fullName evidence="2">Glycosyltransferase, group 1 family protein</fullName>
    </submittedName>
</protein>
<reference evidence="3" key="1">
    <citation type="submission" date="2015-01" db="EMBL/GenBank/DDBJ databases">
        <authorList>
            <person name="MANFREDI Pablo"/>
        </authorList>
    </citation>
    <scope>NUCLEOTIDE SEQUENCE [LARGE SCALE GENOMIC DNA]</scope>
    <source>
        <strain evidence="3">Ccyn2B</strain>
    </source>
</reference>
<organism evidence="2 3">
    <name type="scientific">Capnocytophaga cynodegmi</name>
    <dbReference type="NCBI Taxonomy" id="28189"/>
    <lineage>
        <taxon>Bacteria</taxon>
        <taxon>Pseudomonadati</taxon>
        <taxon>Bacteroidota</taxon>
        <taxon>Flavobacteriia</taxon>
        <taxon>Flavobacteriales</taxon>
        <taxon>Flavobacteriaceae</taxon>
        <taxon>Capnocytophaga</taxon>
    </lineage>
</organism>
<proteinExistence type="predicted"/>
<dbReference type="EMBL" id="CDOD01000016">
    <property type="protein sequence ID" value="CEN34782.1"/>
    <property type="molecule type" value="Genomic_DNA"/>
</dbReference>
<evidence type="ECO:0000313" key="3">
    <source>
        <dbReference type="Proteomes" id="UP000038055"/>
    </source>
</evidence>
<dbReference type="AlphaFoldDB" id="A0A0B7HA16"/>
<sequence>MKKILYIMHIPWGWIKQRPHFFAEHLSNHFQIDVLYKTPLKVRRENLKNQNNILPNVKSFFQFPFKKFKLLRNLSFLNKFFIRFSLSQKKIETYDYVWITSLSLYPMISHLITHKTKLIWDCMDDELEFKPIKENKPLLSDFLTTEKHLMERANLIICSSEYLSKKIQLRSSISREISIINNAIELPSTTQKEPISLSERQNLKLNLIEQIPNIFMYVGAISEWFDFESILKLLEANTEVNIVLVGPNDITIPKHKRIFHLGTVKREYIFFYMKYAKALIMPFKVDELIKSVNPVKIYEYIYTGKPILAPYYEEMHKFAEFVHLYNNTEEFIDISAKVLHNKMTTLKNQEESRKFVEENQWKNRCQQILKILPKVT</sequence>
<evidence type="ECO:0000313" key="2">
    <source>
        <dbReference type="EMBL" id="CEN34782.1"/>
    </source>
</evidence>
<name>A0A0B7HA16_9FLAO</name>
<dbReference type="PANTHER" id="PTHR46401">
    <property type="entry name" value="GLYCOSYLTRANSFERASE WBBK-RELATED"/>
    <property type="match status" value="1"/>
</dbReference>
<dbReference type="SUPFAM" id="SSF53756">
    <property type="entry name" value="UDP-Glycosyltransferase/glycogen phosphorylase"/>
    <property type="match status" value="1"/>
</dbReference>
<keyword evidence="3" id="KW-1185">Reference proteome</keyword>
<dbReference type="Proteomes" id="UP000038055">
    <property type="component" value="Unassembled WGS sequence"/>
</dbReference>
<dbReference type="GO" id="GO:0016757">
    <property type="term" value="F:glycosyltransferase activity"/>
    <property type="evidence" value="ECO:0007669"/>
    <property type="project" value="TreeGrafter"/>
</dbReference>
<evidence type="ECO:0000256" key="1">
    <source>
        <dbReference type="ARBA" id="ARBA00022679"/>
    </source>
</evidence>
<dbReference type="Gene3D" id="3.40.50.2000">
    <property type="entry name" value="Glycogen Phosphorylase B"/>
    <property type="match status" value="2"/>
</dbReference>
<accession>A0A0B7HA16</accession>
<gene>
    <name evidence="2" type="ORF">CCYN2B_230014</name>
</gene>
<dbReference type="PANTHER" id="PTHR46401:SF2">
    <property type="entry name" value="GLYCOSYLTRANSFERASE WBBK-RELATED"/>
    <property type="match status" value="1"/>
</dbReference>